<dbReference type="EMBL" id="SZYD01000016">
    <property type="protein sequence ID" value="KAD3337868.1"/>
    <property type="molecule type" value="Genomic_DNA"/>
</dbReference>
<proteinExistence type="predicted"/>
<dbReference type="AlphaFoldDB" id="A0A5N6MDS8"/>
<dbReference type="InterPro" id="IPR008971">
    <property type="entry name" value="HSP40/DnaJ_pept-bd"/>
</dbReference>
<accession>A0A5N6MDS8</accession>
<gene>
    <name evidence="2" type="ORF">E3N88_33389</name>
</gene>
<dbReference type="PANTHER" id="PTHR43888">
    <property type="entry name" value="DNAJ-LIKE-2, ISOFORM A-RELATED"/>
    <property type="match status" value="1"/>
</dbReference>
<sequence>MATGNPRINMKMANEEEEVKLEEVVVATSEEDEDTILDLYPHHVYSITLWGYTCQRMVQRAVSWMWYLIYWRIQRRYQIWTWSLSFQLDIVVGDIVFVLQQKEHTNFKRKGDDIFVNHTLSLTEALHGFQFILTHQF</sequence>
<evidence type="ECO:0000259" key="1">
    <source>
        <dbReference type="Pfam" id="PF01556"/>
    </source>
</evidence>
<dbReference type="InterPro" id="IPR044713">
    <property type="entry name" value="DNJA1/2-like"/>
</dbReference>
<dbReference type="InterPro" id="IPR002939">
    <property type="entry name" value="DnaJ_C"/>
</dbReference>
<evidence type="ECO:0000313" key="3">
    <source>
        <dbReference type="Proteomes" id="UP000326396"/>
    </source>
</evidence>
<comment type="caution">
    <text evidence="2">The sequence shown here is derived from an EMBL/GenBank/DDBJ whole genome shotgun (WGS) entry which is preliminary data.</text>
</comment>
<reference evidence="2 3" key="1">
    <citation type="submission" date="2019-05" db="EMBL/GenBank/DDBJ databases">
        <title>Mikania micrantha, genome provides insights into the molecular mechanism of rapid growth.</title>
        <authorList>
            <person name="Liu B."/>
        </authorList>
    </citation>
    <scope>NUCLEOTIDE SEQUENCE [LARGE SCALE GENOMIC DNA]</scope>
    <source>
        <strain evidence="2">NLD-2019</strain>
        <tissue evidence="2">Leaf</tissue>
    </source>
</reference>
<dbReference type="GO" id="GO:0030544">
    <property type="term" value="F:Hsp70 protein binding"/>
    <property type="evidence" value="ECO:0007669"/>
    <property type="project" value="InterPro"/>
</dbReference>
<evidence type="ECO:0000313" key="2">
    <source>
        <dbReference type="EMBL" id="KAD3337868.1"/>
    </source>
</evidence>
<dbReference type="Pfam" id="PF01556">
    <property type="entry name" value="DnaJ_C"/>
    <property type="match status" value="1"/>
</dbReference>
<dbReference type="Proteomes" id="UP000326396">
    <property type="component" value="Linkage Group LG6"/>
</dbReference>
<dbReference type="GO" id="GO:0006457">
    <property type="term" value="P:protein folding"/>
    <property type="evidence" value="ECO:0007669"/>
    <property type="project" value="InterPro"/>
</dbReference>
<name>A0A5N6MDS8_9ASTR</name>
<protein>
    <recommendedName>
        <fullName evidence="1">Chaperone DnaJ C-terminal domain-containing protein</fullName>
    </recommendedName>
</protein>
<dbReference type="OrthoDB" id="550424at2759"/>
<feature type="domain" description="Chaperone DnaJ C-terminal" evidence="1">
    <location>
        <begin position="93"/>
        <end position="130"/>
    </location>
</feature>
<organism evidence="2 3">
    <name type="scientific">Mikania micrantha</name>
    <name type="common">bitter vine</name>
    <dbReference type="NCBI Taxonomy" id="192012"/>
    <lineage>
        <taxon>Eukaryota</taxon>
        <taxon>Viridiplantae</taxon>
        <taxon>Streptophyta</taxon>
        <taxon>Embryophyta</taxon>
        <taxon>Tracheophyta</taxon>
        <taxon>Spermatophyta</taxon>
        <taxon>Magnoliopsida</taxon>
        <taxon>eudicotyledons</taxon>
        <taxon>Gunneridae</taxon>
        <taxon>Pentapetalae</taxon>
        <taxon>asterids</taxon>
        <taxon>campanulids</taxon>
        <taxon>Asterales</taxon>
        <taxon>Asteraceae</taxon>
        <taxon>Asteroideae</taxon>
        <taxon>Heliantheae alliance</taxon>
        <taxon>Eupatorieae</taxon>
        <taxon>Mikania</taxon>
    </lineage>
</organism>
<dbReference type="GO" id="GO:0051082">
    <property type="term" value="F:unfolded protein binding"/>
    <property type="evidence" value="ECO:0007669"/>
    <property type="project" value="InterPro"/>
</dbReference>
<keyword evidence="3" id="KW-1185">Reference proteome</keyword>
<dbReference type="SUPFAM" id="SSF49493">
    <property type="entry name" value="HSP40/DnaJ peptide-binding domain"/>
    <property type="match status" value="1"/>
</dbReference>
<dbReference type="Gene3D" id="2.60.260.20">
    <property type="entry name" value="Urease metallochaperone UreE, N-terminal domain"/>
    <property type="match status" value="1"/>
</dbReference>